<feature type="transmembrane region" description="Helical" evidence="2">
    <location>
        <begin position="92"/>
        <end position="114"/>
    </location>
</feature>
<dbReference type="OrthoDB" id="10039566at2759"/>
<feature type="compositionally biased region" description="Polar residues" evidence="1">
    <location>
        <begin position="66"/>
        <end position="77"/>
    </location>
</feature>
<dbReference type="InterPro" id="IPR046368">
    <property type="entry name" value="Tag1"/>
</dbReference>
<dbReference type="PANTHER" id="PTHR35895">
    <property type="entry name" value="CHROMOSOME 16, WHOLE GENOME SHOTGUN SEQUENCE"/>
    <property type="match status" value="1"/>
</dbReference>
<dbReference type="PANTHER" id="PTHR35895:SF3">
    <property type="entry name" value="PRE-RRNA PROCESSING PROTEIN"/>
    <property type="match status" value="1"/>
</dbReference>
<evidence type="ECO:0000256" key="1">
    <source>
        <dbReference type="SAM" id="MobiDB-lite"/>
    </source>
</evidence>
<dbReference type="Pfam" id="PF26153">
    <property type="entry name" value="LEA-2L_5"/>
    <property type="match status" value="1"/>
</dbReference>
<dbReference type="GO" id="GO:0000329">
    <property type="term" value="C:fungal-type vacuole membrane"/>
    <property type="evidence" value="ECO:0007669"/>
    <property type="project" value="InterPro"/>
</dbReference>
<feature type="domain" description="Tag1-like fifth Ig-like" evidence="3">
    <location>
        <begin position="726"/>
        <end position="843"/>
    </location>
</feature>
<sequence length="862" mass="94456">MSSLQNSYGGGSGGSDANGKHIPKANSSLDDTASEQTPLLSSHNNGDNVPATVRGGADADVERGPVTSSSLPRQPSATTERLCRWNKGYSRAAQVIGILLLLCLFVVAASSWVAQRVLDRAMVLEIQKTDIRDMDESGFQASIRSTIYLDPANDGFFGLTGVIQRVFQPTMTIKPTMLTLSIPNMEDDIHMAEFQVEEQHMQVGQVLQLDISAHVRVTNATLMAKFFGQTLEQSTVDLAIRGPLVTRLGSLWYMNLRINRSVPMEGLKGIQNATLVSMELPDNHPLGGISMSGVARINNPSKAISMHMGPVTFGIYLPSIGHPADSYKIAEATSPDLHLEAGKANEATLTGRLFHLDDWTLNEKRQIDYVNSEKKLLLGQFLSRFIQGDNSVIQVRALSKDPDMPLWLREAFKTIALEMLFPGSPTKDFIRSLMMNELGIGFSDNDNSPLLDGRMSSVLQLPPNVTFPIKLLSMKPNAWLKLPRGDKMASLVIPNFQPTTSRQDGTTLEVDLVLDKTPLEVVPEVLPDFFQFLNATFNKDWVDLGIEGNASAVVETALGTFELGPIPFDVVTRQRGLDGLTSAPPLLQEMDVVETTERSLTIKATLVLSNPSNISAALGDLRFLWSFDGRFIGLATVPNAIIQPGNNTVECIGIVDPSTDCTHRHDPKCDPELAKKATREFISKYISGDNTTMIDIVGYPDSTRIPLLRPIISSFLLSTRLPTIDQDFLISSTMFLFSRSIVLELQNPLNTVISILYINGTASYKGHPLGHILADFEHNIAGPKPILIPANDHKNDTSGYAKTPRMPVSFDLSSIGYEVLKKALGGSLDVDIVCHIKTKVGSMLMWVDFVKDGVNTRVRKGF</sequence>
<feature type="region of interest" description="Disordered" evidence="1">
    <location>
        <begin position="1"/>
        <end position="77"/>
    </location>
</feature>
<dbReference type="InterPro" id="IPR022185">
    <property type="entry name" value="DUF3712"/>
</dbReference>
<keyword evidence="5" id="KW-1185">Reference proteome</keyword>
<evidence type="ECO:0000256" key="2">
    <source>
        <dbReference type="SAM" id="Phobius"/>
    </source>
</evidence>
<dbReference type="EMBL" id="JAAAHW010006259">
    <property type="protein sequence ID" value="KAF9963790.1"/>
    <property type="molecule type" value="Genomic_DNA"/>
</dbReference>
<organism evidence="4 5">
    <name type="scientific">Modicella reniformis</name>
    <dbReference type="NCBI Taxonomy" id="1440133"/>
    <lineage>
        <taxon>Eukaryota</taxon>
        <taxon>Fungi</taxon>
        <taxon>Fungi incertae sedis</taxon>
        <taxon>Mucoromycota</taxon>
        <taxon>Mortierellomycotina</taxon>
        <taxon>Mortierellomycetes</taxon>
        <taxon>Mortierellales</taxon>
        <taxon>Mortierellaceae</taxon>
        <taxon>Modicella</taxon>
    </lineage>
</organism>
<feature type="compositionally biased region" description="Polar residues" evidence="1">
    <location>
        <begin position="25"/>
        <end position="47"/>
    </location>
</feature>
<name>A0A9P6J6N9_9FUNG</name>
<dbReference type="Proteomes" id="UP000749646">
    <property type="component" value="Unassembled WGS sequence"/>
</dbReference>
<gene>
    <name evidence="4" type="ORF">BGZ65_011603</name>
</gene>
<accession>A0A9P6J6N9</accession>
<dbReference type="AlphaFoldDB" id="A0A9P6J6N9"/>
<keyword evidence="2" id="KW-0812">Transmembrane</keyword>
<reference evidence="4" key="1">
    <citation type="journal article" date="2020" name="Fungal Divers.">
        <title>Resolving the Mortierellaceae phylogeny through synthesis of multi-gene phylogenetics and phylogenomics.</title>
        <authorList>
            <person name="Vandepol N."/>
            <person name="Liber J."/>
            <person name="Desiro A."/>
            <person name="Na H."/>
            <person name="Kennedy M."/>
            <person name="Barry K."/>
            <person name="Grigoriev I.V."/>
            <person name="Miller A.N."/>
            <person name="O'Donnell K."/>
            <person name="Stajich J.E."/>
            <person name="Bonito G."/>
        </authorList>
    </citation>
    <scope>NUCLEOTIDE SEQUENCE</scope>
    <source>
        <strain evidence="4">MES-2147</strain>
    </source>
</reference>
<dbReference type="Pfam" id="PF12505">
    <property type="entry name" value="DUF3712"/>
    <property type="match status" value="2"/>
</dbReference>
<proteinExistence type="predicted"/>
<evidence type="ECO:0000313" key="5">
    <source>
        <dbReference type="Proteomes" id="UP000749646"/>
    </source>
</evidence>
<keyword evidence="2" id="KW-0472">Membrane</keyword>
<evidence type="ECO:0000259" key="3">
    <source>
        <dbReference type="Pfam" id="PF26153"/>
    </source>
</evidence>
<evidence type="ECO:0000313" key="4">
    <source>
        <dbReference type="EMBL" id="KAF9963790.1"/>
    </source>
</evidence>
<dbReference type="InterPro" id="IPR059066">
    <property type="entry name" value="Ig_Tag1-like_5th"/>
</dbReference>
<protein>
    <recommendedName>
        <fullName evidence="3">Tag1-like fifth Ig-like domain-containing protein</fullName>
    </recommendedName>
</protein>
<keyword evidence="2" id="KW-1133">Transmembrane helix</keyword>
<comment type="caution">
    <text evidence="4">The sequence shown here is derived from an EMBL/GenBank/DDBJ whole genome shotgun (WGS) entry which is preliminary data.</text>
</comment>